<evidence type="ECO:0000256" key="1">
    <source>
        <dbReference type="SAM" id="MobiDB-lite"/>
    </source>
</evidence>
<feature type="chain" id="PRO_5047449868" evidence="2">
    <location>
        <begin position="32"/>
        <end position="657"/>
    </location>
</feature>
<protein>
    <submittedName>
        <fullName evidence="4">M1 family peptidase</fullName>
    </submittedName>
</protein>
<evidence type="ECO:0000313" key="4">
    <source>
        <dbReference type="EMBL" id="MCG6656604.1"/>
    </source>
</evidence>
<sequence length="657" mass="71453">MRVPALCRRGRCRLAAGLLAVPLLLPTVAAAGEEAAEPPRVAMSVSLDPSRGHLEGEMTLAAPPATARLGLLPGLALEAATAEGAELAVQRDGEGRYRLAVPEGAETLTLRWRGGLDGGESRVTVAPAGTLLPAGSGWYPRFADLEAFALDLEIRVPEGQRAVGTGSLVGEPHDDEGGYRVRHAHPRTDGVELAAGPWRERQRTAEGVRLRTLFPAELDAAFADTYLEHSARYLALFSERVGPYPYASFTIAASPAPVGLAFPGFTLLGERVIPLPFIPRTSLAHELMHAWWGAGVRVDYATGNWSEALTTYLADYHLDERRGEARDTRRRWLTDLAALPDGREMRLADFRGGPDPAGRLVGYQHGAMVFHMLRGRIGDEAFDAGLHTFAERHLFHTADWDDLAAAFETAAGEPLGDFFDAWVRRPGRPSLALTEVERQRTEEGWKVRGRLEQSGTGAPWPLRVPLAVESEAGVSRQVVELEGRHAEVSLTLAEAPRALVVDPDFEVLRELEAAPFTLRRLALDPDSRLLALDADLAPLGQRLPGRPRPLEAVPARLEETPLLVVGETEAVAAWLADQGLPAPPRDMARRGQARLWTLPGTRTAAMSGDNREALEQLAGTLRHHQHRSYLVLDARGETEEAGTWPPGDDGLRVELVP</sequence>
<dbReference type="SUPFAM" id="SSF55486">
    <property type="entry name" value="Metalloproteases ('zincins'), catalytic domain"/>
    <property type="match status" value="1"/>
</dbReference>
<accession>A0ABS9P4D2</accession>
<dbReference type="Gene3D" id="1.10.390.10">
    <property type="entry name" value="Neutral Protease Domain 2"/>
    <property type="match status" value="1"/>
</dbReference>
<dbReference type="Proteomes" id="UP000814385">
    <property type="component" value="Unassembled WGS sequence"/>
</dbReference>
<keyword evidence="5" id="KW-1185">Reference proteome</keyword>
<feature type="region of interest" description="Disordered" evidence="1">
    <location>
        <begin position="638"/>
        <end position="657"/>
    </location>
</feature>
<organism evidence="4 5">
    <name type="scientific">Billgrantia campisalis</name>
    <dbReference type="NCBI Taxonomy" id="74661"/>
    <lineage>
        <taxon>Bacteria</taxon>
        <taxon>Pseudomonadati</taxon>
        <taxon>Pseudomonadota</taxon>
        <taxon>Gammaproteobacteria</taxon>
        <taxon>Oceanospirillales</taxon>
        <taxon>Halomonadaceae</taxon>
        <taxon>Billgrantia</taxon>
    </lineage>
</organism>
<comment type="caution">
    <text evidence="4">The sequence shown here is derived from an EMBL/GenBank/DDBJ whole genome shotgun (WGS) entry which is preliminary data.</text>
</comment>
<name>A0ABS9P4D2_9GAMM</name>
<dbReference type="EMBL" id="JABFUC010000002">
    <property type="protein sequence ID" value="MCG6656604.1"/>
    <property type="molecule type" value="Genomic_DNA"/>
</dbReference>
<proteinExistence type="predicted"/>
<evidence type="ECO:0000256" key="2">
    <source>
        <dbReference type="SAM" id="SignalP"/>
    </source>
</evidence>
<dbReference type="RefSeq" id="WP_238975556.1">
    <property type="nucleotide sequence ID" value="NZ_JABFUC010000002.1"/>
</dbReference>
<keyword evidence="2" id="KW-0732">Signal</keyword>
<gene>
    <name evidence="4" type="ORF">HOP52_02285</name>
</gene>
<reference evidence="4 5" key="1">
    <citation type="submission" date="2020-05" db="EMBL/GenBank/DDBJ databases">
        <title>Comparative genomic analysis of denitrifying bacteria from Halomonas genus.</title>
        <authorList>
            <person name="Wang L."/>
            <person name="Shao Z."/>
        </authorList>
    </citation>
    <scope>NUCLEOTIDE SEQUENCE [LARGE SCALE GENOMIC DNA]</scope>
    <source>
        <strain evidence="4 5">A4</strain>
    </source>
</reference>
<feature type="signal peptide" evidence="2">
    <location>
        <begin position="1"/>
        <end position="31"/>
    </location>
</feature>
<evidence type="ECO:0000313" key="5">
    <source>
        <dbReference type="Proteomes" id="UP000814385"/>
    </source>
</evidence>
<dbReference type="InterPro" id="IPR014782">
    <property type="entry name" value="Peptidase_M1_dom"/>
</dbReference>
<dbReference type="InterPro" id="IPR027268">
    <property type="entry name" value="Peptidase_M4/M1_CTD_sf"/>
</dbReference>
<evidence type="ECO:0000259" key="3">
    <source>
        <dbReference type="Pfam" id="PF01433"/>
    </source>
</evidence>
<feature type="domain" description="Peptidase M1 membrane alanine aminopeptidase" evidence="3">
    <location>
        <begin position="283"/>
        <end position="422"/>
    </location>
</feature>
<dbReference type="Pfam" id="PF01433">
    <property type="entry name" value="Peptidase_M1"/>
    <property type="match status" value="1"/>
</dbReference>